<dbReference type="Gene3D" id="2.30.30.40">
    <property type="entry name" value="SH3 Domains"/>
    <property type="match status" value="1"/>
</dbReference>
<dbReference type="Pfam" id="PF01520">
    <property type="entry name" value="Amidase_3"/>
    <property type="match status" value="1"/>
</dbReference>
<dbReference type="EMBL" id="FOIO01000017">
    <property type="protein sequence ID" value="SET65269.1"/>
    <property type="molecule type" value="Genomic_DNA"/>
</dbReference>
<keyword evidence="4" id="KW-0472">Membrane</keyword>
<comment type="caution">
    <text evidence="6">The sequence shown here is derived from an EMBL/GenBank/DDBJ whole genome shotgun (WGS) entry which is preliminary data.</text>
</comment>
<keyword evidence="1" id="KW-0378">Hydrolase</keyword>
<evidence type="ECO:0000256" key="1">
    <source>
        <dbReference type="ARBA" id="ARBA00022801"/>
    </source>
</evidence>
<keyword evidence="4" id="KW-0812">Transmembrane</keyword>
<evidence type="ECO:0000256" key="4">
    <source>
        <dbReference type="SAM" id="Phobius"/>
    </source>
</evidence>
<dbReference type="GO" id="GO:0009253">
    <property type="term" value="P:peptidoglycan catabolic process"/>
    <property type="evidence" value="ECO:0007669"/>
    <property type="project" value="InterPro"/>
</dbReference>
<evidence type="ECO:0000256" key="2">
    <source>
        <dbReference type="ARBA" id="ARBA00023316"/>
    </source>
</evidence>
<keyword evidence="2" id="KW-0961">Cell wall biogenesis/degradation</keyword>
<dbReference type="Gene3D" id="3.40.630.40">
    <property type="entry name" value="Zn-dependent exopeptidases"/>
    <property type="match status" value="1"/>
</dbReference>
<dbReference type="RefSeq" id="WP_074662445.1">
    <property type="nucleotide sequence ID" value="NZ_FOIO01000017.1"/>
</dbReference>
<feature type="region of interest" description="Disordered" evidence="3">
    <location>
        <begin position="73"/>
        <end position="130"/>
    </location>
</feature>
<dbReference type="GO" id="GO:0071555">
    <property type="term" value="P:cell wall organization"/>
    <property type="evidence" value="ECO:0007669"/>
    <property type="project" value="UniProtKB-KW"/>
</dbReference>
<dbReference type="InterPro" id="IPR002508">
    <property type="entry name" value="MurNAc-LAA_cat"/>
</dbReference>
<gene>
    <name evidence="6" type="ORF">SAMN05216521_101745</name>
</gene>
<evidence type="ECO:0000313" key="7">
    <source>
        <dbReference type="Proteomes" id="UP000182121"/>
    </source>
</evidence>
<keyword evidence="4" id="KW-1133">Transmembrane helix</keyword>
<feature type="compositionally biased region" description="Basic and acidic residues" evidence="3">
    <location>
        <begin position="99"/>
        <end position="121"/>
    </location>
</feature>
<evidence type="ECO:0000259" key="5">
    <source>
        <dbReference type="PROSITE" id="PS51781"/>
    </source>
</evidence>
<sequence length="463" mass="48302">MKRKIRESSAACKSSAAPTDRMERNGTERNGMARNGMARNKRRVNGLAAIGLAGIMAAGMGLTGCENYGPSSEMKAGIQSEGGEVSWGQESPSAGEPSVAREEGSADKGSKAETIKLDTERTTAPMPQFEDVSDTVYVKSSDGGSVRIRSACDTGDDSNILTYASPGTGLKRTGKGEQWTRIDYNGTPGYISSGYITTQVPETTAAPPRACVDSGEITLNPSWKYAEFSKIYSGAAVLYRSEAASPKGITVCVNAGHGTKGGASVKTLCHPDGTPKVTGGTTGAGATLAAAVSGGMTFADGTAESKVTLSMAKILKDKLLAAGYDVLMIRESDDVQLDNIARTVIANNASDCHIALHWDSTTNNKGAFYMSVPNVESYRNMEPVKSHWQQHNALGESLVAGLKGAGVKIFSGGSMAMDLTQTSFSTVPSVDIELGDKASDHSAATLTTLADGLVAGVNQYFGQ</sequence>
<reference evidence="6 7" key="1">
    <citation type="submission" date="2016-10" db="EMBL/GenBank/DDBJ databases">
        <authorList>
            <person name="Varghese N."/>
            <person name="Submissions S."/>
        </authorList>
    </citation>
    <scope>NUCLEOTIDE SEQUENCE [LARGE SCALE GENOMIC DNA]</scope>
    <source>
        <strain evidence="6 7">NLAE-zl-C196</strain>
    </source>
</reference>
<dbReference type="GO" id="GO:0008745">
    <property type="term" value="F:N-acetylmuramoyl-L-alanine amidase activity"/>
    <property type="evidence" value="ECO:0007669"/>
    <property type="project" value="InterPro"/>
</dbReference>
<dbReference type="PANTHER" id="PTHR30404">
    <property type="entry name" value="N-ACETYLMURAMOYL-L-ALANINE AMIDASE"/>
    <property type="match status" value="1"/>
</dbReference>
<dbReference type="CDD" id="cd02696">
    <property type="entry name" value="MurNAc-LAA"/>
    <property type="match status" value="1"/>
</dbReference>
<feature type="transmembrane region" description="Helical" evidence="4">
    <location>
        <begin position="44"/>
        <end position="62"/>
    </location>
</feature>
<dbReference type="GO" id="GO:0030288">
    <property type="term" value="C:outer membrane-bounded periplasmic space"/>
    <property type="evidence" value="ECO:0007669"/>
    <property type="project" value="TreeGrafter"/>
</dbReference>
<feature type="region of interest" description="Disordered" evidence="3">
    <location>
        <begin position="1"/>
        <end position="39"/>
    </location>
</feature>
<dbReference type="Proteomes" id="UP000182121">
    <property type="component" value="Unassembled WGS sequence"/>
</dbReference>
<organism evidence="6 7">
    <name type="scientific">Enterocloster clostridioformis</name>
    <dbReference type="NCBI Taxonomy" id="1531"/>
    <lineage>
        <taxon>Bacteria</taxon>
        <taxon>Bacillati</taxon>
        <taxon>Bacillota</taxon>
        <taxon>Clostridia</taxon>
        <taxon>Lachnospirales</taxon>
        <taxon>Lachnospiraceae</taxon>
        <taxon>Enterocloster</taxon>
    </lineage>
</organism>
<dbReference type="InterPro" id="IPR050695">
    <property type="entry name" value="N-acetylmuramoyl_amidase_3"/>
</dbReference>
<evidence type="ECO:0000313" key="6">
    <source>
        <dbReference type="EMBL" id="SET65269.1"/>
    </source>
</evidence>
<proteinExistence type="predicted"/>
<dbReference type="SUPFAM" id="SSF53187">
    <property type="entry name" value="Zn-dependent exopeptidases"/>
    <property type="match status" value="1"/>
</dbReference>
<dbReference type="AlphaFoldDB" id="A0A1I0G5Q8"/>
<feature type="domain" description="SH3b" evidence="5">
    <location>
        <begin position="133"/>
        <end position="200"/>
    </location>
</feature>
<accession>A0A1I0G5Q8</accession>
<evidence type="ECO:0000256" key="3">
    <source>
        <dbReference type="SAM" id="MobiDB-lite"/>
    </source>
</evidence>
<dbReference type="InterPro" id="IPR003646">
    <property type="entry name" value="SH3-like_bac-type"/>
</dbReference>
<dbReference type="PROSITE" id="PS51781">
    <property type="entry name" value="SH3B"/>
    <property type="match status" value="1"/>
</dbReference>
<name>A0A1I0G5Q8_9FIRM</name>
<dbReference type="PANTHER" id="PTHR30404:SF0">
    <property type="entry name" value="N-ACETYLMURAMOYL-L-ALANINE AMIDASE AMIC"/>
    <property type="match status" value="1"/>
</dbReference>
<protein>
    <submittedName>
        <fullName evidence="6">N-acetylmuramoyl-L-alanine amidase</fullName>
    </submittedName>
</protein>